<dbReference type="SUPFAM" id="SSF53474">
    <property type="entry name" value="alpha/beta-Hydrolases"/>
    <property type="match status" value="1"/>
</dbReference>
<keyword evidence="6 10" id="KW-0256">Endoplasmic reticulum</keyword>
<comment type="subcellular location">
    <subcellularLocation>
        <location evidence="1">Endoplasmic reticulum membrane</location>
        <topology evidence="1">Multi-pass membrane protein</topology>
    </subcellularLocation>
</comment>
<sequence length="805" mass="89677">MSWMSPSYQRIQWKDDPGHRYRLFLYREQGLDIESQVTGYPVLFIPGNAGSYQQVRSIASAASRQYADGKTMTGQSRMDRKLDFFTIDFNEEFSAFSARTLSEQANFVRHAIERILLEYLHMSPSQQPSQVALLAHSMGGIAARLAVIDPDVAPKVDIILTMSTPHTIPPLTIEHEMESIYTKIAKPSQTLLISLCGGVSDTQVVSDSCALSSTLGSGDNGFAVYTTGIPTVWTGIDHQAMVWCHQLRWLIAESLIQMAQQDKRMQKLSIARGKFLNDQQTFPSTSRTFKNLSVSSTDMTVLLRPNAATQRISVEALHCDEECQTVSFSVQQLPFPTHSEAPFPLPGEGIRPEETLLALDVKLVNGKGLLSVASDSHEIIAFGPRVTSTTEDSTWASHIPTSFLVRFGNLASSSLLVRRLEIQTGDCGGFRPIIRYTSSIMSDSGQSAMEDQYYPHVGGDIYLHSHLGAAPFRSGPHDRSGVTVKVYQQEGCPVQHLRLSVYIRGTLAKIVSRYRMTFLAWPIGWTALAMLAQIQRFGKEGIFASLSDGFKILGKRWLLGVCALLLLGNTVQIFVKERFRLESLLLGTNEFALLPVIVFMALWTYGMTCMSWLVLDSTISLTRHTCLRLFPSTSPLSPRVHAQQSLPTQTSSRIAFRAGVPLLLVYLIIPHQLAYVVSLIVLWTLLIWSDHSEMFIEFGKTVSFFMTLLVPFKATSLLVWGRSLWINWKHPLAAEHNLFYAGPALLMVGLYVQGTVIKHRDHATKASSSGLIALAISAFLFGSRWTWTLLPIAHCILLLLAPFIW</sequence>
<keyword evidence="9 10" id="KW-0472">Membrane</keyword>
<evidence type="ECO:0000256" key="6">
    <source>
        <dbReference type="ARBA" id="ARBA00022824"/>
    </source>
</evidence>
<evidence type="ECO:0000259" key="12">
    <source>
        <dbReference type="Pfam" id="PF25140"/>
    </source>
</evidence>
<evidence type="ECO:0000256" key="1">
    <source>
        <dbReference type="ARBA" id="ARBA00004477"/>
    </source>
</evidence>
<dbReference type="InterPro" id="IPR029058">
    <property type="entry name" value="AB_hydrolase_fold"/>
</dbReference>
<comment type="caution">
    <text evidence="10">Lacks conserved residue(s) required for the propagation of feature annotation.</text>
</comment>
<evidence type="ECO:0000256" key="2">
    <source>
        <dbReference type="ARBA" id="ARBA00006931"/>
    </source>
</evidence>
<dbReference type="RefSeq" id="XP_070059573.1">
    <property type="nucleotide sequence ID" value="XM_070203472.1"/>
</dbReference>
<dbReference type="GO" id="GO:0006505">
    <property type="term" value="P:GPI anchor metabolic process"/>
    <property type="evidence" value="ECO:0007669"/>
    <property type="project" value="TreeGrafter"/>
</dbReference>
<dbReference type="GeneID" id="30173623"/>
<dbReference type="GO" id="GO:0015031">
    <property type="term" value="P:protein transport"/>
    <property type="evidence" value="ECO:0007669"/>
    <property type="project" value="UniProtKB-KW"/>
</dbReference>
<dbReference type="AlphaFoldDB" id="A0AAJ8LDI8"/>
<feature type="transmembrane region" description="Helical" evidence="10">
    <location>
        <begin position="787"/>
        <end position="804"/>
    </location>
</feature>
<evidence type="ECO:0000313" key="14">
    <source>
        <dbReference type="Proteomes" id="UP000094020"/>
    </source>
</evidence>
<keyword evidence="4 10" id="KW-0812">Transmembrane</keyword>
<feature type="transmembrane region" description="Helical" evidence="10">
    <location>
        <begin position="591"/>
        <end position="615"/>
    </location>
</feature>
<dbReference type="PANTHER" id="PTHR15495">
    <property type="entry name" value="NEGATIVE REGULATOR OF VESICLE FORMATION-RELATED"/>
    <property type="match status" value="1"/>
</dbReference>
<keyword evidence="7 10" id="KW-0653">Protein transport</keyword>
<feature type="domain" description="GPI inositol-deacylase transmembrane" evidence="12">
    <location>
        <begin position="518"/>
        <end position="800"/>
    </location>
</feature>
<feature type="transmembrane region" description="Helical" evidence="10">
    <location>
        <begin position="738"/>
        <end position="756"/>
    </location>
</feature>
<dbReference type="EMBL" id="CP144528">
    <property type="protein sequence ID" value="WWC73235.1"/>
    <property type="molecule type" value="Genomic_DNA"/>
</dbReference>
<accession>A0AAJ8LDI8</accession>
<feature type="transmembrane region" description="Helical" evidence="10">
    <location>
        <begin position="663"/>
        <end position="689"/>
    </location>
</feature>
<name>A0AAJ8LDI8_9TREE</name>
<dbReference type="GO" id="GO:0050185">
    <property type="term" value="F:phosphatidylinositol deacylase activity"/>
    <property type="evidence" value="ECO:0007669"/>
    <property type="project" value="TreeGrafter"/>
</dbReference>
<evidence type="ECO:0000259" key="11">
    <source>
        <dbReference type="Pfam" id="PF07819"/>
    </source>
</evidence>
<dbReference type="EC" id="3.1.-.-" evidence="10"/>
<evidence type="ECO:0000256" key="9">
    <source>
        <dbReference type="ARBA" id="ARBA00023136"/>
    </source>
</evidence>
<comment type="function">
    <text evidence="10">Involved in inositol deacylation of GPI-anchored proteins which plays important roles in the quality control and ER-associated degradation of GPI-anchored proteins.</text>
</comment>
<evidence type="ECO:0000256" key="8">
    <source>
        <dbReference type="ARBA" id="ARBA00022989"/>
    </source>
</evidence>
<dbReference type="InterPro" id="IPR012908">
    <property type="entry name" value="PGAP1-ab_dom-like"/>
</dbReference>
<feature type="transmembrane region" description="Helical" evidence="10">
    <location>
        <begin position="701"/>
        <end position="726"/>
    </location>
</feature>
<organism evidence="13 14">
    <name type="scientific">Kwoniella pini CBS 10737</name>
    <dbReference type="NCBI Taxonomy" id="1296096"/>
    <lineage>
        <taxon>Eukaryota</taxon>
        <taxon>Fungi</taxon>
        <taxon>Dikarya</taxon>
        <taxon>Basidiomycota</taxon>
        <taxon>Agaricomycotina</taxon>
        <taxon>Tremellomycetes</taxon>
        <taxon>Tremellales</taxon>
        <taxon>Cryptococcaceae</taxon>
        <taxon>Kwoniella</taxon>
    </lineage>
</organism>
<dbReference type="InterPro" id="IPR056824">
    <property type="entry name" value="PGAP1_TMD"/>
</dbReference>
<proteinExistence type="inferred from homology"/>
<comment type="similarity">
    <text evidence="2 10">Belongs to the GPI inositol-deacylase family.</text>
</comment>
<evidence type="ECO:0000313" key="13">
    <source>
        <dbReference type="EMBL" id="WWC73235.1"/>
    </source>
</evidence>
<gene>
    <name evidence="13" type="ORF">I206_107201</name>
</gene>
<evidence type="ECO:0000256" key="4">
    <source>
        <dbReference type="ARBA" id="ARBA00022692"/>
    </source>
</evidence>
<keyword evidence="5 10" id="KW-0378">Hydrolase</keyword>
<dbReference type="Proteomes" id="UP000094020">
    <property type="component" value="Chromosome 10"/>
</dbReference>
<keyword evidence="3 10" id="KW-0813">Transport</keyword>
<keyword evidence="8 10" id="KW-1133">Transmembrane helix</keyword>
<evidence type="ECO:0000256" key="7">
    <source>
        <dbReference type="ARBA" id="ARBA00022927"/>
    </source>
</evidence>
<dbReference type="PANTHER" id="PTHR15495:SF7">
    <property type="entry name" value="GPI INOSITOL-DEACYLASE"/>
    <property type="match status" value="1"/>
</dbReference>
<feature type="domain" description="GPI inositol-deacylase PGAP1-like alpha/beta" evidence="11">
    <location>
        <begin position="37"/>
        <end position="258"/>
    </location>
</feature>
<dbReference type="Pfam" id="PF25140">
    <property type="entry name" value="PGAP1_TMD"/>
    <property type="match status" value="1"/>
</dbReference>
<evidence type="ECO:0000256" key="5">
    <source>
        <dbReference type="ARBA" id="ARBA00022801"/>
    </source>
</evidence>
<evidence type="ECO:0000256" key="3">
    <source>
        <dbReference type="ARBA" id="ARBA00022448"/>
    </source>
</evidence>
<dbReference type="GO" id="GO:0006888">
    <property type="term" value="P:endoplasmic reticulum to Golgi vesicle-mediated transport"/>
    <property type="evidence" value="ECO:0007669"/>
    <property type="project" value="TreeGrafter"/>
</dbReference>
<dbReference type="KEGG" id="kpin:30173623"/>
<evidence type="ECO:0000256" key="10">
    <source>
        <dbReference type="RuleBase" id="RU365011"/>
    </source>
</evidence>
<dbReference type="GO" id="GO:0005789">
    <property type="term" value="C:endoplasmic reticulum membrane"/>
    <property type="evidence" value="ECO:0007669"/>
    <property type="project" value="UniProtKB-SubCell"/>
</dbReference>
<dbReference type="InterPro" id="IPR039529">
    <property type="entry name" value="PGAP1/BST1"/>
</dbReference>
<reference evidence="13" key="2">
    <citation type="submission" date="2024-02" db="EMBL/GenBank/DDBJ databases">
        <title>Comparative genomics of Cryptococcus and Kwoniella reveals pathogenesis evolution and contrasting modes of karyotype evolution via chromosome fusion or intercentromeric recombination.</title>
        <authorList>
            <person name="Coelho M.A."/>
            <person name="David-Palma M."/>
            <person name="Shea T."/>
            <person name="Bowers K."/>
            <person name="McGinley-Smith S."/>
            <person name="Mohammad A.W."/>
            <person name="Gnirke A."/>
            <person name="Yurkov A.M."/>
            <person name="Nowrousian M."/>
            <person name="Sun S."/>
            <person name="Cuomo C.A."/>
            <person name="Heitman J."/>
        </authorList>
    </citation>
    <scope>NUCLEOTIDE SEQUENCE</scope>
    <source>
        <strain evidence="13">CBS 10737</strain>
    </source>
</reference>
<dbReference type="Pfam" id="PF07819">
    <property type="entry name" value="PGAP1"/>
    <property type="match status" value="1"/>
</dbReference>
<keyword evidence="14" id="KW-1185">Reference proteome</keyword>
<dbReference type="Gene3D" id="3.40.50.1820">
    <property type="entry name" value="alpha/beta hydrolase"/>
    <property type="match status" value="1"/>
</dbReference>
<protein>
    <recommendedName>
        <fullName evidence="10">GPI inositol-deacylase</fullName>
        <ecNumber evidence="10">3.1.-.-</ecNumber>
    </recommendedName>
</protein>
<reference evidence="13" key="1">
    <citation type="submission" date="2013-07" db="EMBL/GenBank/DDBJ databases">
        <authorList>
            <consortium name="The Broad Institute Genome Sequencing Platform"/>
            <person name="Cuomo C."/>
            <person name="Litvintseva A."/>
            <person name="Chen Y."/>
            <person name="Heitman J."/>
            <person name="Sun S."/>
            <person name="Springer D."/>
            <person name="Dromer F."/>
            <person name="Young S.K."/>
            <person name="Zeng Q."/>
            <person name="Gargeya S."/>
            <person name="Fitzgerald M."/>
            <person name="Abouelleil A."/>
            <person name="Alvarado L."/>
            <person name="Berlin A.M."/>
            <person name="Chapman S.B."/>
            <person name="Dewar J."/>
            <person name="Goldberg J."/>
            <person name="Griggs A."/>
            <person name="Gujja S."/>
            <person name="Hansen M."/>
            <person name="Howarth C."/>
            <person name="Imamovic A."/>
            <person name="Larimer J."/>
            <person name="McCowan C."/>
            <person name="Murphy C."/>
            <person name="Pearson M."/>
            <person name="Priest M."/>
            <person name="Roberts A."/>
            <person name="Saif S."/>
            <person name="Shea T."/>
            <person name="Sykes S."/>
            <person name="Wortman J."/>
            <person name="Nusbaum C."/>
            <person name="Birren B."/>
        </authorList>
    </citation>
    <scope>NUCLEOTIDE SEQUENCE</scope>
    <source>
        <strain evidence="13">CBS 10737</strain>
    </source>
</reference>